<feature type="transmembrane region" description="Helical" evidence="1">
    <location>
        <begin position="61"/>
        <end position="79"/>
    </location>
</feature>
<dbReference type="EMBL" id="AK155669">
    <property type="protein sequence ID" value="BAE33377.1"/>
    <property type="molecule type" value="mRNA"/>
</dbReference>
<reference evidence="3" key="4">
    <citation type="journal article" date="2001" name="Nature">
        <title>Functional annotation of a full-length mouse cDNA collection.</title>
        <authorList>
            <consortium name="The RIKEN Genome Exploration Research Group Phase II Team and the FANTOM Consortium"/>
        </authorList>
    </citation>
    <scope>NUCLEOTIDE SEQUENCE</scope>
    <source>
        <strain evidence="2">C57BL/6J</strain>
        <strain evidence="3">NOD</strain>
        <tissue evidence="3">Activated spleen</tissue>
    </source>
</reference>
<keyword evidence="1" id="KW-0472">Membrane</keyword>
<reference evidence="3" key="1">
    <citation type="journal article" date="1999" name="Methods Enzymol.">
        <title>High-efficiency full-length cDNA cloning.</title>
        <authorList>
            <person name="Carninci P."/>
            <person name="Hayashizaki Y."/>
        </authorList>
    </citation>
    <scope>NUCLEOTIDE SEQUENCE</scope>
    <source>
        <strain evidence="2">C57BL/6J</strain>
        <strain evidence="3">NOD</strain>
        <tissue evidence="3">Activated spleen</tissue>
    </source>
</reference>
<protein>
    <submittedName>
        <fullName evidence="3">Uncharacterized protein</fullName>
    </submittedName>
</protein>
<keyword evidence="1" id="KW-0812">Transmembrane</keyword>
<evidence type="ECO:0000313" key="2">
    <source>
        <dbReference type="EMBL" id="BAE33377.1"/>
    </source>
</evidence>
<dbReference type="MGI" id="MGI:5012420">
    <property type="gene designation" value="Gm20235"/>
</dbReference>
<dbReference type="AlphaFoldDB" id="Q3T9U5"/>
<reference evidence="3" key="5">
    <citation type="journal article" date="2002" name="Nature">
        <title>Analysis of the mouse transcriptome based on functional annotation of 60,770 full-length cDNAs.</title>
        <authorList>
            <consortium name="The FANTOM Consortium and the RIKEN Genome Exploration Research Group Phase I and II Team"/>
        </authorList>
    </citation>
    <scope>NUCLEOTIDE SEQUENCE</scope>
    <source>
        <strain evidence="2">C57BL/6J</strain>
        <strain evidence="3">NOD</strain>
        <tissue evidence="3">Activated spleen</tissue>
    </source>
</reference>
<evidence type="ECO:0000313" key="4">
    <source>
        <dbReference type="MGI" id="MGI:5012420"/>
    </source>
</evidence>
<feature type="transmembrane region" description="Helical" evidence="1">
    <location>
        <begin position="21"/>
        <end position="41"/>
    </location>
</feature>
<name>Q3T9U5_MOUSE</name>
<gene>
    <name evidence="4" type="primary">Gm20235</name>
</gene>
<reference evidence="3" key="2">
    <citation type="journal article" date="2000" name="Genome Res.">
        <title>Normalization and subtraction of cap-trapper-selected cDNAs to prepare full-length cDNA libraries for rapid discovery of new genes.</title>
        <authorList>
            <person name="Carninci P."/>
            <person name="Shibata Y."/>
            <person name="Hayatsu N."/>
            <person name="Sugahara Y."/>
            <person name="Shibata K."/>
            <person name="Itoh M."/>
            <person name="Konno H."/>
            <person name="Okazaki Y."/>
            <person name="Muramatsu M."/>
            <person name="Hayashizaki Y."/>
        </authorList>
    </citation>
    <scope>NUCLEOTIDE SEQUENCE</scope>
    <source>
        <strain evidence="2">C57BL/6J</strain>
        <strain evidence="3">NOD</strain>
        <tissue evidence="3">Activated spleen</tissue>
    </source>
</reference>
<sequence length="88" mass="10206">MKHLGIAVEDLLDKQVESIHPCFIFIFHIHLLNMCVSPVSLKWGTACSLKSDCQRFHSVTMGKLLLMFVSCVMCIKYMYPYKNMIHIK</sequence>
<reference evidence="3" key="6">
    <citation type="submission" date="2004-04" db="EMBL/GenBank/DDBJ databases">
        <authorList>
            <person name="Arakawa T."/>
            <person name="Carninci P."/>
            <person name="Fukuda S."/>
            <person name="Hashizume W."/>
            <person name="Hayashida K."/>
            <person name="Hori F."/>
            <person name="Iida J."/>
            <person name="Imamura K."/>
            <person name="Imotani K."/>
            <person name="Itoh M."/>
            <person name="Kanagawa S."/>
            <person name="Kawai J."/>
            <person name="Kojima M."/>
            <person name="Konno H."/>
            <person name="Murata M."/>
            <person name="Nakamura M."/>
            <person name="Ninomiya N."/>
            <person name="Nishiyori H."/>
            <person name="Nomura K."/>
            <person name="Ohno M."/>
            <person name="Sakazume N."/>
            <person name="Sano H."/>
            <person name="Sasaki D."/>
            <person name="Shibata K."/>
            <person name="Shiraki T."/>
            <person name="Tagami M."/>
            <person name="Tagami Y."/>
            <person name="Waki K."/>
            <person name="Watahiki A."/>
            <person name="Muramatsu M."/>
            <person name="Hayashizaki Y."/>
        </authorList>
    </citation>
    <scope>NUCLEOTIDE SEQUENCE</scope>
    <source>
        <strain evidence="2">C57BL/6J</strain>
        <strain evidence="3">NOD</strain>
        <tissue evidence="3">Activated spleen</tissue>
    </source>
</reference>
<evidence type="ECO:0000256" key="1">
    <source>
        <dbReference type="SAM" id="Phobius"/>
    </source>
</evidence>
<dbReference type="EMBL" id="AK172284">
    <property type="protein sequence ID" value="BAE42925.1"/>
    <property type="molecule type" value="mRNA"/>
</dbReference>
<organism evidence="3">
    <name type="scientific">Mus musculus</name>
    <name type="common">Mouse</name>
    <dbReference type="NCBI Taxonomy" id="10090"/>
    <lineage>
        <taxon>Eukaryota</taxon>
        <taxon>Metazoa</taxon>
        <taxon>Chordata</taxon>
        <taxon>Craniata</taxon>
        <taxon>Vertebrata</taxon>
        <taxon>Euteleostomi</taxon>
        <taxon>Mammalia</taxon>
        <taxon>Eutheria</taxon>
        <taxon>Euarchontoglires</taxon>
        <taxon>Glires</taxon>
        <taxon>Rodentia</taxon>
        <taxon>Myomorpha</taxon>
        <taxon>Muroidea</taxon>
        <taxon>Muridae</taxon>
        <taxon>Murinae</taxon>
        <taxon>Mus</taxon>
        <taxon>Mus</taxon>
    </lineage>
</organism>
<evidence type="ECO:0000313" key="3">
    <source>
        <dbReference type="EMBL" id="BAE42925.1"/>
    </source>
</evidence>
<reference evidence="3" key="7">
    <citation type="journal article" date="2005" name="Science">
        <title>The Transcriptional Landscape of the Mammalian Genome.</title>
        <authorList>
            <consortium name="The FANTOM Consortium"/>
            <consortium name="Riken Genome Exploration Research Group and Genome Science Group (Genome Network Project Core Group)"/>
        </authorList>
    </citation>
    <scope>NUCLEOTIDE SEQUENCE</scope>
    <source>
        <strain evidence="2">C57BL/6J</strain>
        <strain evidence="3">NOD</strain>
        <tissue evidence="3">Activated spleen</tissue>
    </source>
</reference>
<reference evidence="3" key="3">
    <citation type="journal article" date="2000" name="Genome Res.">
        <title>RIKEN integrated sequence analysis (RISA) system--384-format sequencing pipeline with 384 multicapillary sequencer.</title>
        <authorList>
            <person name="Shibata K."/>
            <person name="Itoh M."/>
            <person name="Aizawa K."/>
            <person name="Nagaoka S."/>
            <person name="Sasaki N."/>
            <person name="Carninci P."/>
            <person name="Konno H."/>
            <person name="Akiyama J."/>
            <person name="Nishi K."/>
            <person name="Kitsunai T."/>
            <person name="Tashiro H."/>
            <person name="Itoh M."/>
            <person name="Sumi N."/>
            <person name="Ishii Y."/>
            <person name="Nakamura S."/>
            <person name="Hazama M."/>
            <person name="Nishine T."/>
            <person name="Harada A."/>
            <person name="Yamamoto R."/>
            <person name="Matsumoto H."/>
            <person name="Sakaguchi S."/>
            <person name="Ikegami T."/>
            <person name="Kashiwagi K."/>
            <person name="Fujiwake S."/>
            <person name="Inoue K."/>
            <person name="Togawa Y."/>
            <person name="Izawa M."/>
            <person name="Ohara E."/>
            <person name="Watahiki M."/>
            <person name="Yoneda Y."/>
            <person name="Ishikawa T."/>
            <person name="Ozawa K."/>
            <person name="Tanaka T."/>
            <person name="Matsuura S."/>
            <person name="Kawai J."/>
            <person name="Okazaki Y."/>
            <person name="Muramatsu M."/>
            <person name="Inoue Y."/>
            <person name="Kira A."/>
            <person name="Hayashizaki Y."/>
        </authorList>
    </citation>
    <scope>NUCLEOTIDE SEQUENCE</scope>
    <source>
        <strain evidence="2">C57BL/6J</strain>
        <strain evidence="3">NOD</strain>
        <tissue evidence="3">Activated spleen</tissue>
    </source>
</reference>
<keyword evidence="1" id="KW-1133">Transmembrane helix</keyword>
<proteinExistence type="evidence at transcript level"/>
<reference evidence="3" key="8">
    <citation type="journal article" date="2005" name="Science">
        <title>Antisense Transcription in the Mammalian Transcriptome.</title>
        <authorList>
            <consortium name="RIKEN Genome Exploration Research Group and Genome Science Group (Genome Network Project Core Group) and the FANTOM Consortium"/>
        </authorList>
    </citation>
    <scope>NUCLEOTIDE SEQUENCE</scope>
    <source>
        <strain evidence="2">C57BL/6J</strain>
        <strain evidence="3">NOD</strain>
        <tissue evidence="3">Activated spleen</tissue>
    </source>
</reference>
<dbReference type="AGR" id="MGI:5012420"/>
<accession>Q3T9U5</accession>